<feature type="compositionally biased region" description="Low complexity" evidence="1">
    <location>
        <begin position="124"/>
        <end position="139"/>
    </location>
</feature>
<feature type="region of interest" description="Disordered" evidence="1">
    <location>
        <begin position="79"/>
        <end position="100"/>
    </location>
</feature>
<evidence type="ECO:0000256" key="1">
    <source>
        <dbReference type="SAM" id="MobiDB-lite"/>
    </source>
</evidence>
<accession>A0ABD2FFP4</accession>
<evidence type="ECO:0000313" key="2">
    <source>
        <dbReference type="EMBL" id="KAL3040327.1"/>
    </source>
</evidence>
<dbReference type="AlphaFoldDB" id="A0ABD2FFP4"/>
<name>A0ABD2FFP4_PAGBO</name>
<gene>
    <name evidence="2" type="ORF">OYC64_011373</name>
</gene>
<feature type="compositionally biased region" description="Polar residues" evidence="1">
    <location>
        <begin position="187"/>
        <end position="197"/>
    </location>
</feature>
<feature type="region of interest" description="Disordered" evidence="1">
    <location>
        <begin position="119"/>
        <end position="214"/>
    </location>
</feature>
<proteinExistence type="predicted"/>
<evidence type="ECO:0008006" key="4">
    <source>
        <dbReference type="Google" id="ProtNLM"/>
    </source>
</evidence>
<organism evidence="2 3">
    <name type="scientific">Pagothenia borchgrevinki</name>
    <name type="common">Bald rockcod</name>
    <name type="synonym">Trematomus borchgrevinki</name>
    <dbReference type="NCBI Taxonomy" id="8213"/>
    <lineage>
        <taxon>Eukaryota</taxon>
        <taxon>Metazoa</taxon>
        <taxon>Chordata</taxon>
        <taxon>Craniata</taxon>
        <taxon>Vertebrata</taxon>
        <taxon>Euteleostomi</taxon>
        <taxon>Actinopterygii</taxon>
        <taxon>Neopterygii</taxon>
        <taxon>Teleostei</taxon>
        <taxon>Neoteleostei</taxon>
        <taxon>Acanthomorphata</taxon>
        <taxon>Eupercaria</taxon>
        <taxon>Perciformes</taxon>
        <taxon>Notothenioidei</taxon>
        <taxon>Nototheniidae</taxon>
        <taxon>Pagothenia</taxon>
    </lineage>
</organism>
<dbReference type="EMBL" id="JBIYXZ010002090">
    <property type="protein sequence ID" value="KAL3040327.1"/>
    <property type="molecule type" value="Genomic_DNA"/>
</dbReference>
<sequence length="227" mass="24980">MSCSCFCFVTPSGELLHGIQKKEQLVVREEEEGEAIRSIMDLSLLREKYLSSREQQKLSQVILLRTVPEEHSEAVSFVPVTQGLSPPPVTSDPDPTTSFDPWHVHLELHRRNLPRVTAACSPETTSSNGSSRKPSSDSSSCCCTTEEEEEEASGGFRGEEEVETESCPPASSPCSVTEVQRPRVLQRQLSVGSSSSMGGPHEYHPFPSRKTPRISEAAKRLGLYASF</sequence>
<protein>
    <recommendedName>
        <fullName evidence="4">TBC1 domain-containing protein</fullName>
    </recommendedName>
</protein>
<keyword evidence="3" id="KW-1185">Reference proteome</keyword>
<feature type="compositionally biased region" description="Low complexity" evidence="1">
    <location>
        <begin position="91"/>
        <end position="100"/>
    </location>
</feature>
<dbReference type="PANTHER" id="PTHR36290:SF1">
    <property type="entry name" value="RIKEN CDNA D630039A03 GENE"/>
    <property type="match status" value="1"/>
</dbReference>
<dbReference type="PANTHER" id="PTHR36290">
    <property type="entry name" value="RIKEN CDNA D630039A03 GENE"/>
    <property type="match status" value="1"/>
</dbReference>
<reference evidence="2 3" key="2">
    <citation type="journal article" date="2024" name="G3 (Bethesda)">
        <title>The genome of the cryopelagic Antarctic bald notothen, Trematomus borchgrevinki.</title>
        <authorList>
            <person name="Rayamajhi N."/>
            <person name="Rivera-Colon A.G."/>
            <person name="Minhas B.F."/>
            <person name="Cheng C.C."/>
            <person name="Catchen J.M."/>
        </authorList>
    </citation>
    <scope>NUCLEOTIDE SEQUENCE [LARGE SCALE GENOMIC DNA]</scope>
    <source>
        <strain evidence="2">AGRC-2024</strain>
    </source>
</reference>
<evidence type="ECO:0000313" key="3">
    <source>
        <dbReference type="Proteomes" id="UP001619887"/>
    </source>
</evidence>
<comment type="caution">
    <text evidence="2">The sequence shown here is derived from an EMBL/GenBank/DDBJ whole genome shotgun (WGS) entry which is preliminary data.</text>
</comment>
<reference evidence="2 3" key="1">
    <citation type="journal article" date="2022" name="G3 (Bethesda)">
        <title>Evaluating Illumina-, Nanopore-, and PacBio-based genome assembly strategies with the bald notothen, Trematomus borchgrevinki.</title>
        <authorList>
            <person name="Rayamajhi N."/>
            <person name="Cheng C.C."/>
            <person name="Catchen J.M."/>
        </authorList>
    </citation>
    <scope>NUCLEOTIDE SEQUENCE [LARGE SCALE GENOMIC DNA]</scope>
    <source>
        <strain evidence="2">AGRC-2024</strain>
    </source>
</reference>
<dbReference type="Proteomes" id="UP001619887">
    <property type="component" value="Unassembled WGS sequence"/>
</dbReference>